<dbReference type="GeneID" id="87831672"/>
<reference evidence="8" key="2">
    <citation type="submission" date="2023-05" db="EMBL/GenBank/DDBJ databases">
        <authorList>
            <consortium name="Lawrence Berkeley National Laboratory"/>
            <person name="Steindorff A."/>
            <person name="Hensen N."/>
            <person name="Bonometti L."/>
            <person name="Westerberg I."/>
            <person name="Brannstrom I.O."/>
            <person name="Guillou S."/>
            <person name="Cros-Aarteil S."/>
            <person name="Calhoun S."/>
            <person name="Haridas S."/>
            <person name="Kuo A."/>
            <person name="Mondo S."/>
            <person name="Pangilinan J."/>
            <person name="Riley R."/>
            <person name="Labutti K."/>
            <person name="Andreopoulos B."/>
            <person name="Lipzen A."/>
            <person name="Chen C."/>
            <person name="Yanf M."/>
            <person name="Daum C."/>
            <person name="Ng V."/>
            <person name="Clum A."/>
            <person name="Ohm R."/>
            <person name="Martin F."/>
            <person name="Silar P."/>
            <person name="Natvig D."/>
            <person name="Lalanne C."/>
            <person name="Gautier V."/>
            <person name="Ament-Velasquez S.L."/>
            <person name="Kruys A."/>
            <person name="Hutchinson M.I."/>
            <person name="Powell A.J."/>
            <person name="Barry K."/>
            <person name="Miller A.N."/>
            <person name="Grigoriev I.V."/>
            <person name="Debuchy R."/>
            <person name="Gladieux P."/>
            <person name="Thoren M.H."/>
            <person name="Johannesson H."/>
        </authorList>
    </citation>
    <scope>NUCLEOTIDE SEQUENCE</scope>
    <source>
        <strain evidence="8">CBS 731.68</strain>
    </source>
</reference>
<keyword evidence="5" id="KW-0812">Transmembrane</keyword>
<gene>
    <name evidence="8" type="ORF">N657DRAFT_658487</name>
</gene>
<accession>A0AAN6TTG6</accession>
<evidence type="ECO:0000256" key="5">
    <source>
        <dbReference type="SAM" id="Phobius"/>
    </source>
</evidence>
<keyword evidence="3" id="KW-0560">Oxidoreductase</keyword>
<dbReference type="RefSeq" id="XP_062644119.1">
    <property type="nucleotide sequence ID" value="XM_062794903.1"/>
</dbReference>
<protein>
    <recommendedName>
        <fullName evidence="7">FAD-binding PCMH-type domain-containing protein</fullName>
    </recommendedName>
</protein>
<comment type="subcellular location">
    <subcellularLocation>
        <location evidence="1">Membrane</location>
        <topology evidence="1">Multi-pass membrane protein</topology>
    </subcellularLocation>
</comment>
<comment type="caution">
    <text evidence="8">The sequence shown here is derived from an EMBL/GenBank/DDBJ whole genome shotgun (WGS) entry which is preliminary data.</text>
</comment>
<proteinExistence type="inferred from homology"/>
<feature type="transmembrane region" description="Helical" evidence="5">
    <location>
        <begin position="898"/>
        <end position="917"/>
    </location>
</feature>
<dbReference type="SUPFAM" id="SSF56176">
    <property type="entry name" value="FAD-binding/transporter-associated domain-like"/>
    <property type="match status" value="1"/>
</dbReference>
<dbReference type="GO" id="GO:0022857">
    <property type="term" value="F:transmembrane transporter activity"/>
    <property type="evidence" value="ECO:0007669"/>
    <property type="project" value="InterPro"/>
</dbReference>
<dbReference type="GO" id="GO:0016491">
    <property type="term" value="F:oxidoreductase activity"/>
    <property type="evidence" value="ECO:0007669"/>
    <property type="project" value="UniProtKB-KW"/>
</dbReference>
<dbReference type="InterPro" id="IPR016166">
    <property type="entry name" value="FAD-bd_PCMH"/>
</dbReference>
<keyword evidence="6" id="KW-0732">Signal</keyword>
<dbReference type="InterPro" id="IPR050432">
    <property type="entry name" value="FAD-linked_Oxidoreductases_BP"/>
</dbReference>
<feature type="transmembrane region" description="Helical" evidence="5">
    <location>
        <begin position="708"/>
        <end position="729"/>
    </location>
</feature>
<feature type="chain" id="PRO_5043008759" description="FAD-binding PCMH-type domain-containing protein" evidence="6">
    <location>
        <begin position="21"/>
        <end position="1131"/>
    </location>
</feature>
<dbReference type="Pfam" id="PF08031">
    <property type="entry name" value="BBE"/>
    <property type="match status" value="1"/>
</dbReference>
<dbReference type="Gene3D" id="1.20.1250.20">
    <property type="entry name" value="MFS general substrate transporter like domains"/>
    <property type="match status" value="1"/>
</dbReference>
<dbReference type="InterPro" id="IPR016169">
    <property type="entry name" value="FAD-bd_PCMH_sub2"/>
</dbReference>
<keyword evidence="5" id="KW-1133">Transmembrane helix</keyword>
<sequence length="1131" mass="123376">MAFSLVRLACVVSILPAALAQITVRSQAEDVSASVNVDALDFSDAAGVSTVISKGINYGCKCYPGESCWPSASKWKSLNATVDGRLQVHIPPGAACHNTFTGPLGTVNTYDAAKCAEVTQNWESESWTVSQPAAALWTYFTNDTCRPTQNPADSCTLGYYGVYVIMATKPQHVKAGIDFARRNNLRLIVRNTGHDFIGRSVGYGSLVINTHSFQKIEWIDSYRGPGSYKGSAVTIGAGVQGLTILSQGHARNPPLVVVTGECPTVGIAGGFIQGGGHGPWTTLKGLSADNVLAFEAITASGQYVTANERQNPDLFWALKGGGPASFAVILSVTMKTFPDVPSAGATLYINTTHTTDSNVWWNGTETFHKWSNHFVDNGLYVYFELLPFTFRARPFVGIGKTKAELQTVVQPFLDELTAKGVPFDFTIKDFPTFYDLYVDLFEAEAAGSSALTGGWMFNHQDVATNNDGIIEAFKTVLAPRPDAFGFMIGHLFNPGYGAPASNSATHPAWRNATDFIISALVVPVGSSLAQKVDLQNLLTNTMDEALRKASTSGCTYVNEADPYQKDWQSHFWGSEYPKLRALRYKWDPLGVLYAISTPGTEKWEVIEDGTRLQTGLSPAQGPGQEHGFASWSPQSTAWLKHTLKVHVEKRILLANFLITLSFSFTQVPIFYVFHLMECDVFYSNHPPYEGLGDRCSRNEIAAGTATQFSILGMSTTFCGTINLFVAGWMAKRFGPRAALMVQTSVPAIRVATQVLGVVAGGQAGIIIFQCTQLITVIGGPVGYILVANVIAGEVVEPLRRTAVFGMLQGCIMLGQGIGYLSGGMIGDAWGIRRPFEVAFYSFLVSTLYVRVSMPYIAADSLSSGSKPHSKGLAEFFSPLRVLVPQRVMLGSGVVQKHYGVLFLCAGVFLGVLATGYAPLLIQMYATAVFEFQQGDNGWLMSGFAFMRAVFLIFLFPRIINTGRRWYLARGQQETSPGAETQSRCHLAMNPEELEAPIGSFAEEEPVASAEVKEDEGTAFDLFFLRISLVVDGILTMCADFATEGWHIYFDVFSLKQSRRPQRSDAGREHRQAVDPGLIRLCFCGFGPDWQAPSDLLRQCALSWVTLRTRETKTGTEKTAKTRTIRMLSEAK</sequence>
<keyword evidence="9" id="KW-1185">Reference proteome</keyword>
<evidence type="ECO:0000256" key="4">
    <source>
        <dbReference type="SAM" id="MobiDB-lite"/>
    </source>
</evidence>
<evidence type="ECO:0000256" key="6">
    <source>
        <dbReference type="SAM" id="SignalP"/>
    </source>
</evidence>
<feature type="signal peptide" evidence="6">
    <location>
        <begin position="1"/>
        <end position="20"/>
    </location>
</feature>
<evidence type="ECO:0000259" key="7">
    <source>
        <dbReference type="PROSITE" id="PS51387"/>
    </source>
</evidence>
<evidence type="ECO:0000256" key="2">
    <source>
        <dbReference type="ARBA" id="ARBA00005466"/>
    </source>
</evidence>
<dbReference type="InterPro" id="IPR036318">
    <property type="entry name" value="FAD-bd_PCMH-like_sf"/>
</dbReference>
<dbReference type="PROSITE" id="PS51387">
    <property type="entry name" value="FAD_PCMH"/>
    <property type="match status" value="1"/>
</dbReference>
<dbReference type="InterPro" id="IPR011701">
    <property type="entry name" value="MFS"/>
</dbReference>
<evidence type="ECO:0000313" key="9">
    <source>
        <dbReference type="Proteomes" id="UP001302602"/>
    </source>
</evidence>
<reference evidence="8" key="1">
    <citation type="journal article" date="2023" name="Mol. Phylogenet. Evol.">
        <title>Genome-scale phylogeny and comparative genomics of the fungal order Sordariales.</title>
        <authorList>
            <person name="Hensen N."/>
            <person name="Bonometti L."/>
            <person name="Westerberg I."/>
            <person name="Brannstrom I.O."/>
            <person name="Guillou S."/>
            <person name="Cros-Aarteil S."/>
            <person name="Calhoun S."/>
            <person name="Haridas S."/>
            <person name="Kuo A."/>
            <person name="Mondo S."/>
            <person name="Pangilinan J."/>
            <person name="Riley R."/>
            <person name="LaButti K."/>
            <person name="Andreopoulos B."/>
            <person name="Lipzen A."/>
            <person name="Chen C."/>
            <person name="Yan M."/>
            <person name="Daum C."/>
            <person name="Ng V."/>
            <person name="Clum A."/>
            <person name="Steindorff A."/>
            <person name="Ohm R.A."/>
            <person name="Martin F."/>
            <person name="Silar P."/>
            <person name="Natvig D.O."/>
            <person name="Lalanne C."/>
            <person name="Gautier V."/>
            <person name="Ament-Velasquez S.L."/>
            <person name="Kruys A."/>
            <person name="Hutchinson M.I."/>
            <person name="Powell A.J."/>
            <person name="Barry K."/>
            <person name="Miller A.N."/>
            <person name="Grigoriev I.V."/>
            <person name="Debuchy R."/>
            <person name="Gladieux P."/>
            <person name="Hiltunen Thoren M."/>
            <person name="Johannesson H."/>
        </authorList>
    </citation>
    <scope>NUCLEOTIDE SEQUENCE</scope>
    <source>
        <strain evidence="8">CBS 731.68</strain>
    </source>
</reference>
<comment type="similarity">
    <text evidence="2">Belongs to the oxygen-dependent FAD-linked oxidoreductase family.</text>
</comment>
<feature type="transmembrane region" description="Helical" evidence="5">
    <location>
        <begin position="750"/>
        <end position="768"/>
    </location>
</feature>
<keyword evidence="5" id="KW-0472">Membrane</keyword>
<dbReference type="Pfam" id="PF01565">
    <property type="entry name" value="FAD_binding_4"/>
    <property type="match status" value="1"/>
</dbReference>
<feature type="transmembrane region" description="Helical" evidence="5">
    <location>
        <begin position="937"/>
        <end position="959"/>
    </location>
</feature>
<dbReference type="GO" id="GO:0016020">
    <property type="term" value="C:membrane"/>
    <property type="evidence" value="ECO:0007669"/>
    <property type="project" value="UniProtKB-SubCell"/>
</dbReference>
<dbReference type="GO" id="GO:0071949">
    <property type="term" value="F:FAD binding"/>
    <property type="evidence" value="ECO:0007669"/>
    <property type="project" value="InterPro"/>
</dbReference>
<name>A0AAN6TTG6_9PEZI</name>
<feature type="domain" description="FAD-binding PCMH-type" evidence="7">
    <location>
        <begin position="157"/>
        <end position="339"/>
    </location>
</feature>
<evidence type="ECO:0000256" key="1">
    <source>
        <dbReference type="ARBA" id="ARBA00004141"/>
    </source>
</evidence>
<feature type="transmembrane region" description="Helical" evidence="5">
    <location>
        <begin position="803"/>
        <end position="825"/>
    </location>
</feature>
<feature type="region of interest" description="Disordered" evidence="4">
    <location>
        <begin position="1112"/>
        <end position="1131"/>
    </location>
</feature>
<feature type="transmembrane region" description="Helical" evidence="5">
    <location>
        <begin position="774"/>
        <end position="791"/>
    </location>
</feature>
<dbReference type="Proteomes" id="UP001302602">
    <property type="component" value="Unassembled WGS sequence"/>
</dbReference>
<dbReference type="EMBL" id="MU853239">
    <property type="protein sequence ID" value="KAK4120348.1"/>
    <property type="molecule type" value="Genomic_DNA"/>
</dbReference>
<evidence type="ECO:0000313" key="8">
    <source>
        <dbReference type="EMBL" id="KAK4120348.1"/>
    </source>
</evidence>
<evidence type="ECO:0000256" key="3">
    <source>
        <dbReference type="ARBA" id="ARBA00023002"/>
    </source>
</evidence>
<dbReference type="Gene3D" id="3.30.465.10">
    <property type="match status" value="2"/>
</dbReference>
<dbReference type="Pfam" id="PF07690">
    <property type="entry name" value="MFS_1"/>
    <property type="match status" value="1"/>
</dbReference>
<dbReference type="AlphaFoldDB" id="A0AAN6TTG6"/>
<organism evidence="8 9">
    <name type="scientific">Parathielavia appendiculata</name>
    <dbReference type="NCBI Taxonomy" id="2587402"/>
    <lineage>
        <taxon>Eukaryota</taxon>
        <taxon>Fungi</taxon>
        <taxon>Dikarya</taxon>
        <taxon>Ascomycota</taxon>
        <taxon>Pezizomycotina</taxon>
        <taxon>Sordariomycetes</taxon>
        <taxon>Sordariomycetidae</taxon>
        <taxon>Sordariales</taxon>
        <taxon>Chaetomiaceae</taxon>
        <taxon>Parathielavia</taxon>
    </lineage>
</organism>
<dbReference type="PANTHER" id="PTHR13878:SF97">
    <property type="entry name" value="ISOAMYL ALCOHOL OXIDASE"/>
    <property type="match status" value="1"/>
</dbReference>
<dbReference type="SUPFAM" id="SSF103473">
    <property type="entry name" value="MFS general substrate transporter"/>
    <property type="match status" value="1"/>
</dbReference>
<dbReference type="PANTHER" id="PTHR13878">
    <property type="entry name" value="GULONOLACTONE OXIDASE"/>
    <property type="match status" value="1"/>
</dbReference>
<dbReference type="InterPro" id="IPR036259">
    <property type="entry name" value="MFS_trans_sf"/>
</dbReference>
<dbReference type="InterPro" id="IPR012951">
    <property type="entry name" value="BBE"/>
</dbReference>
<dbReference type="InterPro" id="IPR006094">
    <property type="entry name" value="Oxid_FAD_bind_N"/>
</dbReference>